<dbReference type="PANTHER" id="PTHR12297:SF3">
    <property type="entry name" value="HIG1 DOMAIN FAMILY MEMBER 1A"/>
    <property type="match status" value="1"/>
</dbReference>
<gene>
    <name evidence="9" type="ORF">Rhopal_002066-T1</name>
</gene>
<evidence type="ECO:0000256" key="6">
    <source>
        <dbReference type="SAM" id="MobiDB-lite"/>
    </source>
</evidence>
<dbReference type="InterPro" id="IPR007667">
    <property type="entry name" value="Hypoxia_induced_domain"/>
</dbReference>
<evidence type="ECO:0000256" key="1">
    <source>
        <dbReference type="ARBA" id="ARBA00004325"/>
    </source>
</evidence>
<evidence type="ECO:0000259" key="8">
    <source>
        <dbReference type="PROSITE" id="PS51503"/>
    </source>
</evidence>
<dbReference type="InterPro" id="IPR050355">
    <property type="entry name" value="RCF1"/>
</dbReference>
<protein>
    <recommendedName>
        <fullName evidence="8">HIG1 domain-containing protein</fullName>
    </recommendedName>
</protein>
<evidence type="ECO:0000256" key="3">
    <source>
        <dbReference type="ARBA" id="ARBA00022989"/>
    </source>
</evidence>
<accession>A0AAV5GJ48</accession>
<feature type="domain" description="HIG1" evidence="8">
    <location>
        <begin position="16"/>
        <end position="107"/>
    </location>
</feature>
<dbReference type="GO" id="GO:0097250">
    <property type="term" value="P:mitochondrial respirasome assembly"/>
    <property type="evidence" value="ECO:0007669"/>
    <property type="project" value="TreeGrafter"/>
</dbReference>
<evidence type="ECO:0000256" key="4">
    <source>
        <dbReference type="ARBA" id="ARBA00023128"/>
    </source>
</evidence>
<keyword evidence="3 7" id="KW-1133">Transmembrane helix</keyword>
<keyword evidence="10" id="KW-1185">Reference proteome</keyword>
<comment type="caution">
    <text evidence="9">The sequence shown here is derived from an EMBL/GenBank/DDBJ whole genome shotgun (WGS) entry which is preliminary data.</text>
</comment>
<name>A0AAV5GJ48_9BASI</name>
<feature type="transmembrane region" description="Helical" evidence="7">
    <location>
        <begin position="44"/>
        <end position="63"/>
    </location>
</feature>
<organism evidence="9 10">
    <name type="scientific">Rhodotorula paludigena</name>
    <dbReference type="NCBI Taxonomy" id="86838"/>
    <lineage>
        <taxon>Eukaryota</taxon>
        <taxon>Fungi</taxon>
        <taxon>Dikarya</taxon>
        <taxon>Basidiomycota</taxon>
        <taxon>Pucciniomycotina</taxon>
        <taxon>Microbotryomycetes</taxon>
        <taxon>Sporidiobolales</taxon>
        <taxon>Sporidiobolaceae</taxon>
        <taxon>Rhodotorula</taxon>
    </lineage>
</organism>
<evidence type="ECO:0000313" key="10">
    <source>
        <dbReference type="Proteomes" id="UP001342314"/>
    </source>
</evidence>
<dbReference type="EMBL" id="BQKY01000004">
    <property type="protein sequence ID" value="GJN89092.1"/>
    <property type="molecule type" value="Genomic_DNA"/>
</dbReference>
<evidence type="ECO:0000256" key="5">
    <source>
        <dbReference type="ARBA" id="ARBA00023136"/>
    </source>
</evidence>
<keyword evidence="2 7" id="KW-0812">Transmembrane</keyword>
<dbReference type="PANTHER" id="PTHR12297">
    <property type="entry name" value="HYPOXIA-INDUCBILE GENE 1 HIG1 -RELATED"/>
    <property type="match status" value="1"/>
</dbReference>
<sequence>MPRQYTPEPLADPQTWTDANAVKAPPLNESKWDKLTRKFKEEPLVPLGCAATVAALLGASSALQKGNRNQFNKYLRLRVAAQGVTIIAALGGSLYYQSQRREERKTVEAAKAQAAAAANAAQP</sequence>
<dbReference type="GO" id="GO:0031966">
    <property type="term" value="C:mitochondrial membrane"/>
    <property type="evidence" value="ECO:0007669"/>
    <property type="project" value="UniProtKB-SubCell"/>
</dbReference>
<evidence type="ECO:0000256" key="7">
    <source>
        <dbReference type="SAM" id="Phobius"/>
    </source>
</evidence>
<feature type="transmembrane region" description="Helical" evidence="7">
    <location>
        <begin position="75"/>
        <end position="96"/>
    </location>
</feature>
<reference evidence="9 10" key="1">
    <citation type="submission" date="2021-12" db="EMBL/GenBank/DDBJ databases">
        <title>High titer production of polyol ester of fatty acids by Rhodotorula paludigena BS15 towards product separation-free biomass refinery.</title>
        <authorList>
            <person name="Mano J."/>
            <person name="Ono H."/>
            <person name="Tanaka T."/>
            <person name="Naito K."/>
            <person name="Sushida H."/>
            <person name="Ike M."/>
            <person name="Tokuyasu K."/>
            <person name="Kitaoka M."/>
        </authorList>
    </citation>
    <scope>NUCLEOTIDE SEQUENCE [LARGE SCALE GENOMIC DNA]</scope>
    <source>
        <strain evidence="9 10">BS15</strain>
    </source>
</reference>
<comment type="subcellular location">
    <subcellularLocation>
        <location evidence="1">Mitochondrion membrane</location>
    </subcellularLocation>
</comment>
<keyword evidence="5 7" id="KW-0472">Membrane</keyword>
<feature type="region of interest" description="Disordered" evidence="6">
    <location>
        <begin position="1"/>
        <end position="27"/>
    </location>
</feature>
<evidence type="ECO:0000256" key="2">
    <source>
        <dbReference type="ARBA" id="ARBA00022692"/>
    </source>
</evidence>
<dbReference type="Pfam" id="PF04588">
    <property type="entry name" value="HIG_1_N"/>
    <property type="match status" value="1"/>
</dbReference>
<dbReference type="AlphaFoldDB" id="A0AAV5GJ48"/>
<dbReference type="Gene3D" id="6.10.140.1320">
    <property type="match status" value="1"/>
</dbReference>
<keyword evidence="4" id="KW-0496">Mitochondrion</keyword>
<dbReference type="PROSITE" id="PS51503">
    <property type="entry name" value="HIG1"/>
    <property type="match status" value="1"/>
</dbReference>
<evidence type="ECO:0000313" key="9">
    <source>
        <dbReference type="EMBL" id="GJN89092.1"/>
    </source>
</evidence>
<dbReference type="Proteomes" id="UP001342314">
    <property type="component" value="Unassembled WGS sequence"/>
</dbReference>
<proteinExistence type="predicted"/>